<dbReference type="CDD" id="cd03354">
    <property type="entry name" value="LbH_SAT"/>
    <property type="match status" value="1"/>
</dbReference>
<evidence type="ECO:0000256" key="3">
    <source>
        <dbReference type="ARBA" id="ARBA00022679"/>
    </source>
</evidence>
<dbReference type="EMBL" id="JBBKZU010000012">
    <property type="protein sequence ID" value="MEJ8814320.1"/>
    <property type="molecule type" value="Genomic_DNA"/>
</dbReference>
<gene>
    <name evidence="6" type="primary">epsC</name>
    <name evidence="6" type="ORF">WKW77_24765</name>
</gene>
<keyword evidence="7" id="KW-1185">Reference proteome</keyword>
<dbReference type="InterPro" id="IPR053376">
    <property type="entry name" value="Serine_acetyltransferase"/>
</dbReference>
<name>A0ABU8VKZ4_9BURK</name>
<evidence type="ECO:0000256" key="4">
    <source>
        <dbReference type="ARBA" id="ARBA00023315"/>
    </source>
</evidence>
<evidence type="ECO:0000256" key="2">
    <source>
        <dbReference type="ARBA" id="ARBA00022605"/>
    </source>
</evidence>
<dbReference type="Gene3D" id="1.10.3130.10">
    <property type="entry name" value="serine acetyltransferase, domain 1"/>
    <property type="match status" value="1"/>
</dbReference>
<dbReference type="Gene3D" id="2.160.10.10">
    <property type="entry name" value="Hexapeptide repeat proteins"/>
    <property type="match status" value="1"/>
</dbReference>
<evidence type="ECO:0000256" key="1">
    <source>
        <dbReference type="ARBA" id="ARBA00018522"/>
    </source>
</evidence>
<dbReference type="InterPro" id="IPR011004">
    <property type="entry name" value="Trimer_LpxA-like_sf"/>
</dbReference>
<evidence type="ECO:0000313" key="7">
    <source>
        <dbReference type="Proteomes" id="UP001365846"/>
    </source>
</evidence>
<dbReference type="InterPro" id="IPR010493">
    <property type="entry name" value="Ser_AcTrfase_N"/>
</dbReference>
<keyword evidence="4" id="KW-0012">Acyltransferase</keyword>
<evidence type="ECO:0000259" key="5">
    <source>
        <dbReference type="SMART" id="SM00971"/>
    </source>
</evidence>
<keyword evidence="3" id="KW-0808">Transferase</keyword>
<proteinExistence type="predicted"/>
<dbReference type="RefSeq" id="WP_340359551.1">
    <property type="nucleotide sequence ID" value="NZ_JBBKZU010000012.1"/>
</dbReference>
<comment type="caution">
    <text evidence="6">The sequence shown here is derived from an EMBL/GenBank/DDBJ whole genome shotgun (WGS) entry which is preliminary data.</text>
</comment>
<dbReference type="InterPro" id="IPR045304">
    <property type="entry name" value="LbH_SAT"/>
</dbReference>
<dbReference type="Pfam" id="PF06426">
    <property type="entry name" value="SATase_N"/>
    <property type="match status" value="1"/>
</dbReference>
<dbReference type="NCBIfam" id="NF041874">
    <property type="entry name" value="EPS_EpsC"/>
    <property type="match status" value="1"/>
</dbReference>
<dbReference type="Proteomes" id="UP001365846">
    <property type="component" value="Unassembled WGS sequence"/>
</dbReference>
<evidence type="ECO:0000313" key="6">
    <source>
        <dbReference type="EMBL" id="MEJ8814320.1"/>
    </source>
</evidence>
<keyword evidence="2" id="KW-0028">Amino-acid biosynthesis</keyword>
<sequence length="273" mass="29053">MTVTQNQQRDPEMQATLWRTLTDQAETLATTSPALGPYIRSSVLQREGFADCLAHVLGSALVHAAPPEVDLAPELLKLYAHNPGVVDAAAEDLVKLDAVNPACPDLLTGLLSFRGFQALQVYRLAHAMWQSGEKQFGALVQNWGALKYAIDIHPGARIGRRVFIDHGIGLVVGETSVIEDDVNIWHGVTLGSTLTESGDRHPKIRRGATICAGATILGNIEVGEFALVAADTVVLKNVPARTVVVGVPGRLAGPVPGRLDAIDEAVKRLATTA</sequence>
<dbReference type="PANTHER" id="PTHR42811">
    <property type="entry name" value="SERINE ACETYLTRANSFERASE"/>
    <property type="match status" value="1"/>
</dbReference>
<protein>
    <recommendedName>
        <fullName evidence="1">Serine acetyltransferase</fullName>
    </recommendedName>
</protein>
<dbReference type="InterPro" id="IPR042122">
    <property type="entry name" value="Ser_AcTrfase_N_sf"/>
</dbReference>
<feature type="domain" description="Serine acetyltransferase N-terminal" evidence="5">
    <location>
        <begin position="17"/>
        <end position="121"/>
    </location>
</feature>
<dbReference type="SMART" id="SM00971">
    <property type="entry name" value="SATase_N"/>
    <property type="match status" value="1"/>
</dbReference>
<accession>A0ABU8VKZ4</accession>
<organism evidence="6 7">
    <name type="scientific">Variovorax ureilyticus</name>
    <dbReference type="NCBI Taxonomy" id="1836198"/>
    <lineage>
        <taxon>Bacteria</taxon>
        <taxon>Pseudomonadati</taxon>
        <taxon>Pseudomonadota</taxon>
        <taxon>Betaproteobacteria</taxon>
        <taxon>Burkholderiales</taxon>
        <taxon>Comamonadaceae</taxon>
        <taxon>Variovorax</taxon>
    </lineage>
</organism>
<reference evidence="6 7" key="1">
    <citation type="submission" date="2024-03" db="EMBL/GenBank/DDBJ databases">
        <title>Novel species of the genus Variovorax.</title>
        <authorList>
            <person name="Liu Q."/>
            <person name="Xin Y.-H."/>
        </authorList>
    </citation>
    <scope>NUCLEOTIDE SEQUENCE [LARGE SCALE GENOMIC DNA]</scope>
    <source>
        <strain evidence="6 7">KACC 18899</strain>
    </source>
</reference>
<dbReference type="SUPFAM" id="SSF51161">
    <property type="entry name" value="Trimeric LpxA-like enzymes"/>
    <property type="match status" value="1"/>
</dbReference>